<keyword evidence="5" id="KW-1185">Reference proteome</keyword>
<gene>
    <name evidence="4" type="ORF">DFA_06166</name>
</gene>
<keyword evidence="1" id="KW-0808">Transferase</keyword>
<organism evidence="4 5">
    <name type="scientific">Cavenderia fasciculata</name>
    <name type="common">Slime mold</name>
    <name type="synonym">Dictyostelium fasciculatum</name>
    <dbReference type="NCBI Taxonomy" id="261658"/>
    <lineage>
        <taxon>Eukaryota</taxon>
        <taxon>Amoebozoa</taxon>
        <taxon>Evosea</taxon>
        <taxon>Eumycetozoa</taxon>
        <taxon>Dictyostelia</taxon>
        <taxon>Acytosteliales</taxon>
        <taxon>Cavenderiaceae</taxon>
        <taxon>Cavenderia</taxon>
    </lineage>
</organism>
<evidence type="ECO:0000313" key="4">
    <source>
        <dbReference type="EMBL" id="EGG24028.1"/>
    </source>
</evidence>
<dbReference type="Gene3D" id="3.40.630.30">
    <property type="match status" value="1"/>
</dbReference>
<sequence length="185" mass="21320">MDCINSNNHNDFKLELKRVTINDVEQLLSIGRRTFFESFSAVNTEDDMKQYLETAFTIDKLTAEVNDTNSEFYFAVVDYAVVVGYLKLNYGQSQTEIKDNGALEIERIYVLKEYHGKSVGQVLCNKALQVAKERASDYIWLGVWERNPRAISFYTKNGFVAFDKHIFTLGSDDQTDILMKLQLNK</sequence>
<protein>
    <submittedName>
        <fullName evidence="4">Transcriptional repressor of sporulation</fullName>
    </submittedName>
</protein>
<evidence type="ECO:0000256" key="2">
    <source>
        <dbReference type="ARBA" id="ARBA00023315"/>
    </source>
</evidence>
<accession>F4PKA4</accession>
<dbReference type="AlphaFoldDB" id="F4PKA4"/>
<dbReference type="RefSeq" id="XP_004361879.1">
    <property type="nucleotide sequence ID" value="XM_004361822.1"/>
</dbReference>
<dbReference type="STRING" id="1054147.F4PKA4"/>
<dbReference type="PROSITE" id="PS51186">
    <property type="entry name" value="GNAT"/>
    <property type="match status" value="1"/>
</dbReference>
<name>F4PKA4_CACFS</name>
<dbReference type="Proteomes" id="UP000007797">
    <property type="component" value="Unassembled WGS sequence"/>
</dbReference>
<feature type="domain" description="N-acetyltransferase" evidence="3">
    <location>
        <begin position="14"/>
        <end position="184"/>
    </location>
</feature>
<reference evidence="5" key="1">
    <citation type="journal article" date="2011" name="Genome Res.">
        <title>Phylogeny-wide analysis of social amoeba genomes highlights ancient origins for complex intercellular communication.</title>
        <authorList>
            <person name="Heidel A.J."/>
            <person name="Lawal H.M."/>
            <person name="Felder M."/>
            <person name="Schilde C."/>
            <person name="Helps N.R."/>
            <person name="Tunggal B."/>
            <person name="Rivero F."/>
            <person name="John U."/>
            <person name="Schleicher M."/>
            <person name="Eichinger L."/>
            <person name="Platzer M."/>
            <person name="Noegel A.A."/>
            <person name="Schaap P."/>
            <person name="Gloeckner G."/>
        </authorList>
    </citation>
    <scope>NUCLEOTIDE SEQUENCE [LARGE SCALE GENOMIC DNA]</scope>
    <source>
        <strain evidence="5">SH3</strain>
    </source>
</reference>
<dbReference type="InterPro" id="IPR016181">
    <property type="entry name" value="Acyl_CoA_acyltransferase"/>
</dbReference>
<dbReference type="CDD" id="cd04301">
    <property type="entry name" value="NAT_SF"/>
    <property type="match status" value="1"/>
</dbReference>
<keyword evidence="2" id="KW-0012">Acyltransferase</keyword>
<dbReference type="PANTHER" id="PTHR42919:SF8">
    <property type="entry name" value="N-ALPHA-ACETYLTRANSFERASE 50"/>
    <property type="match status" value="1"/>
</dbReference>
<dbReference type="InterPro" id="IPR000182">
    <property type="entry name" value="GNAT_dom"/>
</dbReference>
<dbReference type="OMA" id="QFFFVYF"/>
<proteinExistence type="predicted"/>
<dbReference type="GO" id="GO:0016747">
    <property type="term" value="F:acyltransferase activity, transferring groups other than amino-acyl groups"/>
    <property type="evidence" value="ECO:0007669"/>
    <property type="project" value="InterPro"/>
</dbReference>
<evidence type="ECO:0000256" key="1">
    <source>
        <dbReference type="ARBA" id="ARBA00022679"/>
    </source>
</evidence>
<dbReference type="PANTHER" id="PTHR42919">
    <property type="entry name" value="N-ALPHA-ACETYLTRANSFERASE"/>
    <property type="match status" value="1"/>
</dbReference>
<dbReference type="OrthoDB" id="9975416at2759"/>
<dbReference type="EMBL" id="GL883007">
    <property type="protein sequence ID" value="EGG24028.1"/>
    <property type="molecule type" value="Genomic_DNA"/>
</dbReference>
<dbReference type="Pfam" id="PF00583">
    <property type="entry name" value="Acetyltransf_1"/>
    <property type="match status" value="1"/>
</dbReference>
<evidence type="ECO:0000313" key="5">
    <source>
        <dbReference type="Proteomes" id="UP000007797"/>
    </source>
</evidence>
<evidence type="ECO:0000259" key="3">
    <source>
        <dbReference type="PROSITE" id="PS51186"/>
    </source>
</evidence>
<dbReference type="GeneID" id="14876482"/>
<dbReference type="KEGG" id="dfa:DFA_06166"/>
<dbReference type="SUPFAM" id="SSF55729">
    <property type="entry name" value="Acyl-CoA N-acyltransferases (Nat)"/>
    <property type="match status" value="1"/>
</dbReference>
<dbReference type="InterPro" id="IPR051556">
    <property type="entry name" value="N-term/lysine_N-AcTrnsfr"/>
</dbReference>